<organism evidence="2">
    <name type="scientific">Oryza brachyantha</name>
    <name type="common">malo sina</name>
    <dbReference type="NCBI Taxonomy" id="4533"/>
    <lineage>
        <taxon>Eukaryota</taxon>
        <taxon>Viridiplantae</taxon>
        <taxon>Streptophyta</taxon>
        <taxon>Embryophyta</taxon>
        <taxon>Tracheophyta</taxon>
        <taxon>Spermatophyta</taxon>
        <taxon>Magnoliopsida</taxon>
        <taxon>Liliopsida</taxon>
        <taxon>Poales</taxon>
        <taxon>Poaceae</taxon>
        <taxon>BOP clade</taxon>
        <taxon>Oryzoideae</taxon>
        <taxon>Oryzeae</taxon>
        <taxon>Oryzinae</taxon>
        <taxon>Oryza</taxon>
    </lineage>
</organism>
<dbReference type="InterPro" id="IPR044997">
    <property type="entry name" value="F-box_plant"/>
</dbReference>
<dbReference type="Pfam" id="PF00646">
    <property type="entry name" value="F-box"/>
    <property type="match status" value="1"/>
</dbReference>
<dbReference type="OMA" id="CPSRYPY"/>
<dbReference type="InterPro" id="IPR036047">
    <property type="entry name" value="F-box-like_dom_sf"/>
</dbReference>
<dbReference type="SUPFAM" id="SSF81383">
    <property type="entry name" value="F-box domain"/>
    <property type="match status" value="1"/>
</dbReference>
<sequence>MKRKKGRRRPRKKKSAVNLSELPNDVLLDILERVDTPDAVRTCFLSRNMATLPRLLSRVAVDVDSFASRDDSLPQRDLVRRNGAVADAVNTVLASRDPRCCLHEIKLRFYLKFYDCLSIGKAVAQAMSEHKIDIIEFTILTEKGSLECTSDDRFYYLKQFNSFLGACPTVFAGLTRLDLQNLWFGESDIPNILLTCEKLESLRLYSCKAADESVLRVEHPHLVELQIAYGNFETVQLVDLPKLQRMTCQTWISYQDPLVFGHTPCLSNLSLTDISMSWQGNLRLSSFLANAPTIQVLNLNFRSEKIWVVPESSKLLLPVLSQLQSITLVDLPEGCDIAWTMFILEAAPNLKELSITVRDHWCTMVRGKEERELHGYCKKANVEWEPSVANLKHENLAKLTISGFQPNENFVGYIRRVMEAASNLKQIFLHDRNVDKCCAHLDPEIVKEVTPSRYPRTMEEQELLKKEMTERLESEGMDLSDVVHFQS</sequence>
<protein>
    <recommendedName>
        <fullName evidence="1">F-box domain-containing protein</fullName>
    </recommendedName>
</protein>
<gene>
    <name evidence="2" type="primary">LOC107303708</name>
</gene>
<evidence type="ECO:0000313" key="2">
    <source>
        <dbReference type="EnsemblPlants" id="OB02G44860.1"/>
    </source>
</evidence>
<dbReference type="STRING" id="4533.J3LIL9"/>
<dbReference type="SUPFAM" id="SSF52047">
    <property type="entry name" value="RNI-like"/>
    <property type="match status" value="1"/>
</dbReference>
<dbReference type="HOGENOM" id="CLU_024168_2_1_1"/>
<dbReference type="Pfam" id="PF23622">
    <property type="entry name" value="LRR_At1g61320_AtMIF1"/>
    <property type="match status" value="1"/>
</dbReference>
<dbReference type="InterPro" id="IPR032675">
    <property type="entry name" value="LRR_dom_sf"/>
</dbReference>
<evidence type="ECO:0000313" key="3">
    <source>
        <dbReference type="Proteomes" id="UP000006038"/>
    </source>
</evidence>
<reference evidence="2" key="1">
    <citation type="submission" date="2013-04" db="UniProtKB">
        <authorList>
            <consortium name="EnsemblPlants"/>
        </authorList>
    </citation>
    <scope>IDENTIFICATION</scope>
</reference>
<dbReference type="InterPro" id="IPR001810">
    <property type="entry name" value="F-box_dom"/>
</dbReference>
<name>J3LIL9_ORYBR</name>
<dbReference type="RefSeq" id="XP_015689541.1">
    <property type="nucleotide sequence ID" value="XM_015834055.2"/>
</dbReference>
<accession>J3LIL9</accession>
<keyword evidence="3" id="KW-1185">Reference proteome</keyword>
<dbReference type="Gene3D" id="3.80.10.10">
    <property type="entry name" value="Ribonuclease Inhibitor"/>
    <property type="match status" value="1"/>
</dbReference>
<evidence type="ECO:0000259" key="1">
    <source>
        <dbReference type="PROSITE" id="PS50181"/>
    </source>
</evidence>
<dbReference type="Proteomes" id="UP000006038">
    <property type="component" value="Unassembled WGS sequence"/>
</dbReference>
<proteinExistence type="predicted"/>
<dbReference type="Gramene" id="OB02G44860.1">
    <property type="protein sequence ID" value="OB02G44860.1"/>
    <property type="gene ID" value="OB02G44860"/>
</dbReference>
<dbReference type="AlphaFoldDB" id="J3LIL9"/>
<dbReference type="PROSITE" id="PS50181">
    <property type="entry name" value="FBOX"/>
    <property type="match status" value="1"/>
</dbReference>
<dbReference type="KEGG" id="obr:107303708"/>
<dbReference type="OrthoDB" id="589312at2759"/>
<dbReference type="PANTHER" id="PTHR32153">
    <property type="entry name" value="OJ000223_09.16 PROTEIN"/>
    <property type="match status" value="1"/>
</dbReference>
<feature type="domain" description="F-box" evidence="1">
    <location>
        <begin position="16"/>
        <end position="52"/>
    </location>
</feature>
<dbReference type="InterPro" id="IPR055357">
    <property type="entry name" value="LRR_At1g61320_AtMIF1"/>
</dbReference>
<dbReference type="GeneID" id="107303708"/>
<dbReference type="eggNOG" id="KOG0342">
    <property type="taxonomic scope" value="Eukaryota"/>
</dbReference>
<dbReference type="EnsemblPlants" id="OB02G44860.1">
    <property type="protein sequence ID" value="OB02G44860.1"/>
    <property type="gene ID" value="OB02G44860"/>
</dbReference>